<keyword evidence="2" id="KW-1185">Reference proteome</keyword>
<reference evidence="1 2" key="1">
    <citation type="journal article" name="Sci. Rep.">
        <title>Genome-scale phylogenetic analyses confirm Olpidium as the closest living zoosporic fungus to the non-flagellated, terrestrial fungi.</title>
        <authorList>
            <person name="Chang Y."/>
            <person name="Rochon D."/>
            <person name="Sekimoto S."/>
            <person name="Wang Y."/>
            <person name="Chovatia M."/>
            <person name="Sandor L."/>
            <person name="Salamov A."/>
            <person name="Grigoriev I.V."/>
            <person name="Stajich J.E."/>
            <person name="Spatafora J.W."/>
        </authorList>
    </citation>
    <scope>NUCLEOTIDE SEQUENCE [LARGE SCALE GENOMIC DNA]</scope>
    <source>
        <strain evidence="1">S191</strain>
    </source>
</reference>
<gene>
    <name evidence="1" type="ORF">BJ554DRAFT_2660</name>
</gene>
<dbReference type="EMBL" id="JAEFCI010001364">
    <property type="protein sequence ID" value="KAG5462955.1"/>
    <property type="molecule type" value="Genomic_DNA"/>
</dbReference>
<name>A0A8H8A0Y4_9FUNG</name>
<protein>
    <submittedName>
        <fullName evidence="1">Uncharacterized protein</fullName>
    </submittedName>
</protein>
<evidence type="ECO:0000313" key="1">
    <source>
        <dbReference type="EMBL" id="KAG5462955.1"/>
    </source>
</evidence>
<organism evidence="1 2">
    <name type="scientific">Olpidium bornovanus</name>
    <dbReference type="NCBI Taxonomy" id="278681"/>
    <lineage>
        <taxon>Eukaryota</taxon>
        <taxon>Fungi</taxon>
        <taxon>Fungi incertae sedis</taxon>
        <taxon>Olpidiomycota</taxon>
        <taxon>Olpidiomycotina</taxon>
        <taxon>Olpidiomycetes</taxon>
        <taxon>Olpidiales</taxon>
        <taxon>Olpidiaceae</taxon>
        <taxon>Olpidium</taxon>
    </lineage>
</organism>
<dbReference type="AlphaFoldDB" id="A0A8H8A0Y4"/>
<sequence length="79" mass="8629">MDWPVVVVGWTNRRRSLAETEVQSAGTAGILPSRQECTDHEQARASISSLYIPQSLPQCKQLGDCAPRPLPTTPLPAFP</sequence>
<dbReference type="Proteomes" id="UP000673691">
    <property type="component" value="Unassembled WGS sequence"/>
</dbReference>
<proteinExistence type="predicted"/>
<accession>A0A8H8A0Y4</accession>
<comment type="caution">
    <text evidence="1">The sequence shown here is derived from an EMBL/GenBank/DDBJ whole genome shotgun (WGS) entry which is preliminary data.</text>
</comment>
<evidence type="ECO:0000313" key="2">
    <source>
        <dbReference type="Proteomes" id="UP000673691"/>
    </source>
</evidence>